<dbReference type="Gramene" id="OPUNC05G03410.1">
    <property type="protein sequence ID" value="OPUNC05G03410.1"/>
    <property type="gene ID" value="OPUNC05G03410"/>
</dbReference>
<evidence type="ECO:0000256" key="3">
    <source>
        <dbReference type="ARBA" id="ARBA00022833"/>
    </source>
</evidence>
<reference evidence="6" key="2">
    <citation type="submission" date="2018-05" db="EMBL/GenBank/DDBJ databases">
        <title>OpunRS2 (Oryza punctata Reference Sequence Version 2).</title>
        <authorList>
            <person name="Zhang J."/>
            <person name="Kudrna D."/>
            <person name="Lee S."/>
            <person name="Talag J."/>
            <person name="Welchert J."/>
            <person name="Wing R.A."/>
        </authorList>
    </citation>
    <scope>NUCLEOTIDE SEQUENCE [LARGE SCALE GENOMIC DNA]</scope>
</reference>
<feature type="domain" description="E3 ubiquitin-protein ligase Sina-like RING finger" evidence="5">
    <location>
        <begin position="83"/>
        <end position="121"/>
    </location>
</feature>
<dbReference type="EnsemblPlants" id="OPUNC05G03410.1">
    <property type="protein sequence ID" value="OPUNC05G03410.1"/>
    <property type="gene ID" value="OPUNC05G03410"/>
</dbReference>
<sequence length="277" mass="30088">MASSSLSRRRAMAASKEGDASANARKKLRAHVEAEYSDSEEEERQGEPDGGGVVDQVGSESPPASTRAAVAGVTVADADALDCGMCRLPLRPPIFQCEVGHVVCSPCRDNLAPAGGKCHVCGVDSTAALLDHFAAAHGWLCTTKDSDGELFLRVVLHDGFNFLRIDHHAAAHHHLIMLNMTREPFGRAITALCIHPRADISRIQCELLLSRYNNRGSAGDGELCRSHYQKSVFDVEYSDLADELPDPNHCFQFMVPRCVVGVNDERGIEIDVQIIVD</sequence>
<dbReference type="GO" id="GO:0008270">
    <property type="term" value="F:zinc ion binding"/>
    <property type="evidence" value="ECO:0007669"/>
    <property type="project" value="UniProtKB-KW"/>
</dbReference>
<dbReference type="InterPro" id="IPR052088">
    <property type="entry name" value="E3_ubiquitin-ligase_SINA"/>
</dbReference>
<dbReference type="STRING" id="4537.A0A0E0KYL4"/>
<evidence type="ECO:0000256" key="2">
    <source>
        <dbReference type="ARBA" id="ARBA00022771"/>
    </source>
</evidence>
<proteinExistence type="predicted"/>
<evidence type="ECO:0000259" key="5">
    <source>
        <dbReference type="Pfam" id="PF21362"/>
    </source>
</evidence>
<dbReference type="AlphaFoldDB" id="A0A0E0KYL4"/>
<organism evidence="6">
    <name type="scientific">Oryza punctata</name>
    <name type="common">Red rice</name>
    <dbReference type="NCBI Taxonomy" id="4537"/>
    <lineage>
        <taxon>Eukaryota</taxon>
        <taxon>Viridiplantae</taxon>
        <taxon>Streptophyta</taxon>
        <taxon>Embryophyta</taxon>
        <taxon>Tracheophyta</taxon>
        <taxon>Spermatophyta</taxon>
        <taxon>Magnoliopsida</taxon>
        <taxon>Liliopsida</taxon>
        <taxon>Poales</taxon>
        <taxon>Poaceae</taxon>
        <taxon>BOP clade</taxon>
        <taxon>Oryzoideae</taxon>
        <taxon>Oryzeae</taxon>
        <taxon>Oryzinae</taxon>
        <taxon>Oryza</taxon>
    </lineage>
</organism>
<dbReference type="InterPro" id="IPR049548">
    <property type="entry name" value="Sina-like_RING"/>
</dbReference>
<keyword evidence="1" id="KW-0479">Metal-binding</keyword>
<dbReference type="SUPFAM" id="SSF49599">
    <property type="entry name" value="TRAF domain-like"/>
    <property type="match status" value="1"/>
</dbReference>
<evidence type="ECO:0000313" key="7">
    <source>
        <dbReference type="Proteomes" id="UP000026962"/>
    </source>
</evidence>
<feature type="region of interest" description="Disordered" evidence="4">
    <location>
        <begin position="1"/>
        <end position="68"/>
    </location>
</feature>
<dbReference type="Pfam" id="PF21362">
    <property type="entry name" value="Sina_RING"/>
    <property type="match status" value="1"/>
</dbReference>
<evidence type="ECO:0000313" key="6">
    <source>
        <dbReference type="EnsemblPlants" id="OPUNC05G03410.1"/>
    </source>
</evidence>
<keyword evidence="7" id="KW-1185">Reference proteome</keyword>
<dbReference type="PANTHER" id="PTHR10315:SF83">
    <property type="entry name" value="RING-TYPE E3 UBIQUITIN TRANSFERASE"/>
    <property type="match status" value="1"/>
</dbReference>
<dbReference type="Proteomes" id="UP000026962">
    <property type="component" value="Chromosome 5"/>
</dbReference>
<protein>
    <recommendedName>
        <fullName evidence="5">E3 ubiquitin-protein ligase Sina-like RING finger domain-containing protein</fullName>
    </recommendedName>
</protein>
<dbReference type="HOGENOM" id="CLU_040603_3_0_1"/>
<dbReference type="GO" id="GO:0005737">
    <property type="term" value="C:cytoplasm"/>
    <property type="evidence" value="ECO:0007669"/>
    <property type="project" value="TreeGrafter"/>
</dbReference>
<feature type="compositionally biased region" description="Acidic residues" evidence="4">
    <location>
        <begin position="35"/>
        <end position="44"/>
    </location>
</feature>
<accession>A0A0E0KYL4</accession>
<name>A0A0E0KYL4_ORYPU</name>
<dbReference type="CDD" id="cd16571">
    <property type="entry name" value="RING-HC_SIAHs"/>
    <property type="match status" value="1"/>
</dbReference>
<dbReference type="PANTHER" id="PTHR10315">
    <property type="entry name" value="E3 UBIQUITIN PROTEIN LIGASE SIAH"/>
    <property type="match status" value="1"/>
</dbReference>
<dbReference type="GO" id="GO:0061630">
    <property type="term" value="F:ubiquitin protein ligase activity"/>
    <property type="evidence" value="ECO:0007669"/>
    <property type="project" value="TreeGrafter"/>
</dbReference>
<evidence type="ECO:0000256" key="4">
    <source>
        <dbReference type="SAM" id="MobiDB-lite"/>
    </source>
</evidence>
<keyword evidence="2" id="KW-0863">Zinc-finger</keyword>
<keyword evidence="3" id="KW-0862">Zinc</keyword>
<evidence type="ECO:0000256" key="1">
    <source>
        <dbReference type="ARBA" id="ARBA00022723"/>
    </source>
</evidence>
<reference evidence="6" key="1">
    <citation type="submission" date="2015-04" db="UniProtKB">
        <authorList>
            <consortium name="EnsemblPlants"/>
        </authorList>
    </citation>
    <scope>IDENTIFICATION</scope>
</reference>